<sequence length="506" mass="58773">MSVGCFTCEPSFSKDWRRASEYQITLETPPKEFEAFKNLLQFWEELHSTLNLEHLEVTNCRTLPEISSRTNFDHNLCEIYEEYFKYINCSDFMECVWFHVNNLGFRKSSIKADGLLLHFNAKIFPYGLEQIDYTLQMLFPKVQFFDANLTALLTPFTLNIWTFTLATIAIIAAWLVFVDSDTTFSSLFQIYSIVVSQDAGNIRGNQPGRTLIIMIWIFSAFLLREAYNSSLYSFMTAEKGSKSFPKSIEELLDRNDFHLILPLSFHDEVMFVLYRWNIDELPISIATFYMKILMRGSFMKRSFYKETLETVSRGGSCDMLQYPNSVNQSYKVTDWLDSLFGLRSVNVTTKKFAVLCEGQCDTQWNIALIGKPDLEHIKPTQNPFFRSFKFWTIGYPSFLSFRFTKFLNPFVESGIHELVMSRYSLLEKVNLIKTSQNMVQLRMKCNFSIVSYALFANGHRDLDNEIQEKPTKIKALTGTFLVTGVMIGIALALVMFELLNKSFLYF</sequence>
<evidence type="ECO:0000256" key="8">
    <source>
        <dbReference type="SAM" id="Phobius"/>
    </source>
</evidence>
<evidence type="ECO:0000256" key="3">
    <source>
        <dbReference type="ARBA" id="ARBA00022692"/>
    </source>
</evidence>
<evidence type="ECO:0000256" key="4">
    <source>
        <dbReference type="ARBA" id="ARBA00022989"/>
    </source>
</evidence>
<dbReference type="PANTHER" id="PTHR42643">
    <property type="entry name" value="IONOTROPIC RECEPTOR 20A-RELATED"/>
    <property type="match status" value="1"/>
</dbReference>
<keyword evidence="5 8" id="KW-0472">Membrane</keyword>
<evidence type="ECO:0000313" key="10">
    <source>
        <dbReference type="Proteomes" id="UP001642540"/>
    </source>
</evidence>
<comment type="subcellular location">
    <subcellularLocation>
        <location evidence="1">Cell membrane</location>
        <topology evidence="1">Multi-pass membrane protein</topology>
    </subcellularLocation>
</comment>
<gene>
    <name evidence="9" type="ORF">ODALV1_LOCUS22181</name>
</gene>
<keyword evidence="7" id="KW-0325">Glycoprotein</keyword>
<accession>A0ABP1RHB9</accession>
<keyword evidence="4 8" id="KW-1133">Transmembrane helix</keyword>
<feature type="transmembrane region" description="Helical" evidence="8">
    <location>
        <begin position="158"/>
        <end position="177"/>
    </location>
</feature>
<evidence type="ECO:0000313" key="9">
    <source>
        <dbReference type="EMBL" id="CAL8128321.1"/>
    </source>
</evidence>
<comment type="caution">
    <text evidence="9">The sequence shown here is derived from an EMBL/GenBank/DDBJ whole genome shotgun (WGS) entry which is preliminary data.</text>
</comment>
<name>A0ABP1RHB9_9HEXA</name>
<dbReference type="PANTHER" id="PTHR42643:SF24">
    <property type="entry name" value="IONOTROPIC RECEPTOR 60A"/>
    <property type="match status" value="1"/>
</dbReference>
<evidence type="ECO:0000256" key="2">
    <source>
        <dbReference type="ARBA" id="ARBA00022475"/>
    </source>
</evidence>
<proteinExistence type="predicted"/>
<evidence type="ECO:0000256" key="7">
    <source>
        <dbReference type="ARBA" id="ARBA00023180"/>
    </source>
</evidence>
<keyword evidence="2" id="KW-1003">Cell membrane</keyword>
<dbReference type="Proteomes" id="UP001642540">
    <property type="component" value="Unassembled WGS sequence"/>
</dbReference>
<keyword evidence="6" id="KW-0675">Receptor</keyword>
<evidence type="ECO:0000256" key="1">
    <source>
        <dbReference type="ARBA" id="ARBA00004651"/>
    </source>
</evidence>
<dbReference type="Gene3D" id="1.10.287.70">
    <property type="match status" value="1"/>
</dbReference>
<evidence type="ECO:0008006" key="11">
    <source>
        <dbReference type="Google" id="ProtNLM"/>
    </source>
</evidence>
<keyword evidence="10" id="KW-1185">Reference proteome</keyword>
<feature type="transmembrane region" description="Helical" evidence="8">
    <location>
        <begin position="210"/>
        <end position="227"/>
    </location>
</feature>
<evidence type="ECO:0000256" key="6">
    <source>
        <dbReference type="ARBA" id="ARBA00023170"/>
    </source>
</evidence>
<feature type="transmembrane region" description="Helical" evidence="8">
    <location>
        <begin position="475"/>
        <end position="496"/>
    </location>
</feature>
<reference evidence="9 10" key="1">
    <citation type="submission" date="2024-08" db="EMBL/GenBank/DDBJ databases">
        <authorList>
            <person name="Cucini C."/>
            <person name="Frati F."/>
        </authorList>
    </citation>
    <scope>NUCLEOTIDE SEQUENCE [LARGE SCALE GENOMIC DNA]</scope>
</reference>
<organism evidence="9 10">
    <name type="scientific">Orchesella dallaii</name>
    <dbReference type="NCBI Taxonomy" id="48710"/>
    <lineage>
        <taxon>Eukaryota</taxon>
        <taxon>Metazoa</taxon>
        <taxon>Ecdysozoa</taxon>
        <taxon>Arthropoda</taxon>
        <taxon>Hexapoda</taxon>
        <taxon>Collembola</taxon>
        <taxon>Entomobryomorpha</taxon>
        <taxon>Entomobryoidea</taxon>
        <taxon>Orchesellidae</taxon>
        <taxon>Orchesellinae</taxon>
        <taxon>Orchesella</taxon>
    </lineage>
</organism>
<dbReference type="InterPro" id="IPR052192">
    <property type="entry name" value="Insect_Ionotropic_Sensory_Rcpt"/>
</dbReference>
<evidence type="ECO:0000256" key="5">
    <source>
        <dbReference type="ARBA" id="ARBA00023136"/>
    </source>
</evidence>
<keyword evidence="3 8" id="KW-0812">Transmembrane</keyword>
<protein>
    <recommendedName>
        <fullName evidence="11">Ionotropic glutamate receptor C-terminal domain-containing protein</fullName>
    </recommendedName>
</protein>
<dbReference type="EMBL" id="CAXLJM020000075">
    <property type="protein sequence ID" value="CAL8128321.1"/>
    <property type="molecule type" value="Genomic_DNA"/>
</dbReference>